<name>A0AAW9PZ21_9CYAN</name>
<dbReference type="EMBL" id="JAZBJZ010000070">
    <property type="protein sequence ID" value="MEE3718262.1"/>
    <property type="molecule type" value="Genomic_DNA"/>
</dbReference>
<dbReference type="Proteomes" id="UP001333818">
    <property type="component" value="Unassembled WGS sequence"/>
</dbReference>
<dbReference type="AlphaFoldDB" id="A0AAW9PZ21"/>
<sequence>MTKPIALGNLSGYTKNTIASKASSDRYLLSTDVEALLSGDSDLV</sequence>
<accession>A0AAW9PZ21</accession>
<evidence type="ECO:0000313" key="2">
    <source>
        <dbReference type="Proteomes" id="UP001333818"/>
    </source>
</evidence>
<dbReference type="RefSeq" id="WP_330484695.1">
    <property type="nucleotide sequence ID" value="NZ_JAZBJZ010000070.1"/>
</dbReference>
<proteinExistence type="predicted"/>
<keyword evidence="2" id="KW-1185">Reference proteome</keyword>
<reference evidence="1" key="1">
    <citation type="submission" date="2024-01" db="EMBL/GenBank/DDBJ databases">
        <title>Bank of Algae and Cyanobacteria of the Azores (BACA) strain genomes.</title>
        <authorList>
            <person name="Luz R."/>
            <person name="Cordeiro R."/>
            <person name="Fonseca A."/>
            <person name="Goncalves V."/>
        </authorList>
    </citation>
    <scope>NUCLEOTIDE SEQUENCE</scope>
    <source>
        <strain evidence="1">BACA0141</strain>
    </source>
</reference>
<evidence type="ECO:0000313" key="1">
    <source>
        <dbReference type="EMBL" id="MEE3718262.1"/>
    </source>
</evidence>
<organism evidence="1 2">
    <name type="scientific">Tumidithrix elongata BACA0141</name>
    <dbReference type="NCBI Taxonomy" id="2716417"/>
    <lineage>
        <taxon>Bacteria</taxon>
        <taxon>Bacillati</taxon>
        <taxon>Cyanobacteriota</taxon>
        <taxon>Cyanophyceae</taxon>
        <taxon>Pseudanabaenales</taxon>
        <taxon>Pseudanabaenaceae</taxon>
        <taxon>Tumidithrix</taxon>
        <taxon>Tumidithrix elongata</taxon>
    </lineage>
</organism>
<gene>
    <name evidence="1" type="ORF">V2H45_16100</name>
</gene>
<protein>
    <submittedName>
        <fullName evidence="1">Uncharacterized protein</fullName>
    </submittedName>
</protein>
<comment type="caution">
    <text evidence="1">The sequence shown here is derived from an EMBL/GenBank/DDBJ whole genome shotgun (WGS) entry which is preliminary data.</text>
</comment>